<evidence type="ECO:0000256" key="1">
    <source>
        <dbReference type="SAM" id="MobiDB-lite"/>
    </source>
</evidence>
<dbReference type="Pfam" id="PF04519">
    <property type="entry name" value="Bactofilin"/>
    <property type="match status" value="1"/>
</dbReference>
<evidence type="ECO:0008006" key="4">
    <source>
        <dbReference type="Google" id="ProtNLM"/>
    </source>
</evidence>
<dbReference type="AlphaFoldDB" id="D7FQI6"/>
<protein>
    <recommendedName>
        <fullName evidence="4">Polymer-forming cytoskeletal protein</fullName>
    </recommendedName>
</protein>
<dbReference type="PANTHER" id="PTHR35024">
    <property type="entry name" value="HYPOTHETICAL CYTOSOLIC PROTEIN"/>
    <property type="match status" value="1"/>
</dbReference>
<keyword evidence="3" id="KW-1185">Reference proteome</keyword>
<feature type="region of interest" description="Disordered" evidence="1">
    <location>
        <begin position="18"/>
        <end position="83"/>
    </location>
</feature>
<dbReference type="OrthoDB" id="10377290at2759"/>
<dbReference type="EMBL" id="FN648380">
    <property type="protein sequence ID" value="CBJ30581.1"/>
    <property type="molecule type" value="Genomic_DNA"/>
</dbReference>
<feature type="compositionally biased region" description="Polar residues" evidence="1">
    <location>
        <begin position="31"/>
        <end position="41"/>
    </location>
</feature>
<evidence type="ECO:0000313" key="3">
    <source>
        <dbReference type="Proteomes" id="UP000002630"/>
    </source>
</evidence>
<reference evidence="2 3" key="1">
    <citation type="journal article" date="2010" name="Nature">
        <title>The Ectocarpus genome and the independent evolution of multicellularity in brown algae.</title>
        <authorList>
            <person name="Cock J.M."/>
            <person name="Sterck L."/>
            <person name="Rouze P."/>
            <person name="Scornet D."/>
            <person name="Allen A.E."/>
            <person name="Amoutzias G."/>
            <person name="Anthouard V."/>
            <person name="Artiguenave F."/>
            <person name="Aury J.M."/>
            <person name="Badger J.H."/>
            <person name="Beszteri B."/>
            <person name="Billiau K."/>
            <person name="Bonnet E."/>
            <person name="Bothwell J.H."/>
            <person name="Bowler C."/>
            <person name="Boyen C."/>
            <person name="Brownlee C."/>
            <person name="Carrano C.J."/>
            <person name="Charrier B."/>
            <person name="Cho G.Y."/>
            <person name="Coelho S.M."/>
            <person name="Collen J."/>
            <person name="Corre E."/>
            <person name="Da Silva C."/>
            <person name="Delage L."/>
            <person name="Delaroque N."/>
            <person name="Dittami S.M."/>
            <person name="Doulbeau S."/>
            <person name="Elias M."/>
            <person name="Farnham G."/>
            <person name="Gachon C.M."/>
            <person name="Gschloessl B."/>
            <person name="Heesch S."/>
            <person name="Jabbari K."/>
            <person name="Jubin C."/>
            <person name="Kawai H."/>
            <person name="Kimura K."/>
            <person name="Kloareg B."/>
            <person name="Kupper F.C."/>
            <person name="Lang D."/>
            <person name="Le Bail A."/>
            <person name="Leblanc C."/>
            <person name="Lerouge P."/>
            <person name="Lohr M."/>
            <person name="Lopez P.J."/>
            <person name="Martens C."/>
            <person name="Maumus F."/>
            <person name="Michel G."/>
            <person name="Miranda-Saavedra D."/>
            <person name="Morales J."/>
            <person name="Moreau H."/>
            <person name="Motomura T."/>
            <person name="Nagasato C."/>
            <person name="Napoli C.A."/>
            <person name="Nelson D.R."/>
            <person name="Nyvall-Collen P."/>
            <person name="Peters A.F."/>
            <person name="Pommier C."/>
            <person name="Potin P."/>
            <person name="Poulain J."/>
            <person name="Quesneville H."/>
            <person name="Read B."/>
            <person name="Rensing S.A."/>
            <person name="Ritter A."/>
            <person name="Rousvoal S."/>
            <person name="Samanta M."/>
            <person name="Samson G."/>
            <person name="Schroeder D.C."/>
            <person name="Segurens B."/>
            <person name="Strittmatter M."/>
            <person name="Tonon T."/>
            <person name="Tregear J.W."/>
            <person name="Valentin K."/>
            <person name="von Dassow P."/>
            <person name="Yamagishi T."/>
            <person name="Van de Peer Y."/>
            <person name="Wincker P."/>
        </authorList>
    </citation>
    <scope>NUCLEOTIDE SEQUENCE [LARGE SCALE GENOMIC DNA]</scope>
    <source>
        <strain evidence="3">Ec32 / CCAP1310/4</strain>
    </source>
</reference>
<proteinExistence type="predicted"/>
<dbReference type="PANTHER" id="PTHR35024:SF4">
    <property type="entry name" value="POLYMER-FORMING CYTOSKELETAL PROTEIN"/>
    <property type="match status" value="1"/>
</dbReference>
<dbReference type="InParanoid" id="D7FQI6"/>
<dbReference type="EMBL" id="FN649727">
    <property type="protein sequence ID" value="CBJ30581.1"/>
    <property type="molecule type" value="Genomic_DNA"/>
</dbReference>
<name>D7FQI6_ECTSI</name>
<dbReference type="InterPro" id="IPR007607">
    <property type="entry name" value="BacA/B"/>
</dbReference>
<organism evidence="2 3">
    <name type="scientific">Ectocarpus siliculosus</name>
    <name type="common">Brown alga</name>
    <name type="synonym">Conferva siliculosa</name>
    <dbReference type="NCBI Taxonomy" id="2880"/>
    <lineage>
        <taxon>Eukaryota</taxon>
        <taxon>Sar</taxon>
        <taxon>Stramenopiles</taxon>
        <taxon>Ochrophyta</taxon>
        <taxon>PX clade</taxon>
        <taxon>Phaeophyceae</taxon>
        <taxon>Ectocarpales</taxon>
        <taxon>Ectocarpaceae</taxon>
        <taxon>Ectocarpus</taxon>
    </lineage>
</organism>
<dbReference type="Proteomes" id="UP000002630">
    <property type="component" value="Linkage Group LG02"/>
</dbReference>
<feature type="compositionally biased region" description="Acidic residues" evidence="1">
    <location>
        <begin position="57"/>
        <end position="66"/>
    </location>
</feature>
<feature type="region of interest" description="Disordered" evidence="1">
    <location>
        <begin position="196"/>
        <end position="217"/>
    </location>
</feature>
<evidence type="ECO:0000313" key="2">
    <source>
        <dbReference type="EMBL" id="CBJ30581.1"/>
    </source>
</evidence>
<gene>
    <name evidence="2" type="ORF">Esi_0203_0004</name>
</gene>
<accession>D7FQI6</accession>
<sequence>MGNAACLRQVLQEIRVSSTKDTRSLGGITPESVTPEIQSGSERAGTPNRLGTLPEPAELEEEEPAAEAEPVIAASTPQEEKMPDKEDVLAAKHEERVLVVGKGVVLTANVTSCDKVVVEGNFQGNIKTGTFVLSEGGQMEGEVRCSDGCIGGNMKATIIASKTLLIGKAAVVTGDMVYDSLQVLDGGRLQGKLTHYSSTTAGENGKEGSKPVQEAGA</sequence>